<evidence type="ECO:0000313" key="2">
    <source>
        <dbReference type="EMBL" id="KAF6239279.1"/>
    </source>
</evidence>
<comment type="caution">
    <text evidence="2">The sequence shown here is derived from an EMBL/GenBank/DDBJ whole genome shotgun (WGS) entry which is preliminary data.</text>
</comment>
<name>A0A8H6G2J0_9LECA</name>
<accession>A0A8H6G2J0</accession>
<evidence type="ECO:0000313" key="3">
    <source>
        <dbReference type="Proteomes" id="UP000578531"/>
    </source>
</evidence>
<dbReference type="AlphaFoldDB" id="A0A8H6G2J0"/>
<keyword evidence="1" id="KW-0472">Membrane</keyword>
<dbReference type="OrthoDB" id="6418713at2759"/>
<dbReference type="RefSeq" id="XP_037168566.1">
    <property type="nucleotide sequence ID" value="XM_037304473.1"/>
</dbReference>
<keyword evidence="1" id="KW-0812">Transmembrane</keyword>
<dbReference type="EMBL" id="JACCJC010000006">
    <property type="protein sequence ID" value="KAF6239279.1"/>
    <property type="molecule type" value="Genomic_DNA"/>
</dbReference>
<sequence>MGDPEKAFSEKERMSAEIIRDGPATPTLPVLPTVNPEIEKREVPASNLHPAFYVITWITLSSSVILFNKWILDTAKFHYRMFTFKRCLLLS</sequence>
<reference evidence="2 3" key="1">
    <citation type="journal article" date="2020" name="Genomics">
        <title>Complete, high-quality genomes from long-read metagenomic sequencing of two wolf lichen thalli reveals enigmatic genome architecture.</title>
        <authorList>
            <person name="McKenzie S.K."/>
            <person name="Walston R.F."/>
            <person name="Allen J.L."/>
        </authorList>
    </citation>
    <scope>NUCLEOTIDE SEQUENCE [LARGE SCALE GENOMIC DNA]</scope>
    <source>
        <strain evidence="2">WasteWater2</strain>
    </source>
</reference>
<gene>
    <name evidence="2" type="ORF">HO173_002540</name>
</gene>
<keyword evidence="1" id="KW-1133">Transmembrane helix</keyword>
<organism evidence="2 3">
    <name type="scientific">Letharia columbiana</name>
    <dbReference type="NCBI Taxonomy" id="112416"/>
    <lineage>
        <taxon>Eukaryota</taxon>
        <taxon>Fungi</taxon>
        <taxon>Dikarya</taxon>
        <taxon>Ascomycota</taxon>
        <taxon>Pezizomycotina</taxon>
        <taxon>Lecanoromycetes</taxon>
        <taxon>OSLEUM clade</taxon>
        <taxon>Lecanoromycetidae</taxon>
        <taxon>Lecanorales</taxon>
        <taxon>Lecanorineae</taxon>
        <taxon>Parmeliaceae</taxon>
        <taxon>Letharia</taxon>
    </lineage>
</organism>
<dbReference type="Proteomes" id="UP000578531">
    <property type="component" value="Unassembled WGS sequence"/>
</dbReference>
<dbReference type="GeneID" id="59284213"/>
<proteinExistence type="predicted"/>
<protein>
    <submittedName>
        <fullName evidence="2">Uncharacterized protein</fullName>
    </submittedName>
</protein>
<keyword evidence="3" id="KW-1185">Reference proteome</keyword>
<evidence type="ECO:0000256" key="1">
    <source>
        <dbReference type="SAM" id="Phobius"/>
    </source>
</evidence>
<feature type="transmembrane region" description="Helical" evidence="1">
    <location>
        <begin position="51"/>
        <end position="72"/>
    </location>
</feature>